<accession>A0A8S1N7M5</accession>
<dbReference type="InterPro" id="IPR052234">
    <property type="entry name" value="U5_snRNP_Component"/>
</dbReference>
<evidence type="ECO:0000256" key="1">
    <source>
        <dbReference type="ARBA" id="ARBA00022574"/>
    </source>
</evidence>
<protein>
    <recommendedName>
        <fullName evidence="4">PX domain-containing protein</fullName>
    </recommendedName>
</protein>
<dbReference type="PANTHER" id="PTHR44006">
    <property type="entry name" value="U5 SMALL NUCLEAR RIBONUCLEOPROTEIN 40 KDA PROTEIN"/>
    <property type="match status" value="1"/>
</dbReference>
<reference evidence="5" key="1">
    <citation type="submission" date="2021-01" db="EMBL/GenBank/DDBJ databases">
        <authorList>
            <consortium name="Genoscope - CEA"/>
            <person name="William W."/>
        </authorList>
    </citation>
    <scope>NUCLEOTIDE SEQUENCE</scope>
</reference>
<feature type="repeat" description="WD" evidence="3">
    <location>
        <begin position="429"/>
        <end position="462"/>
    </location>
</feature>
<dbReference type="InterPro" id="IPR001680">
    <property type="entry name" value="WD40_rpt"/>
</dbReference>
<dbReference type="InterPro" id="IPR001683">
    <property type="entry name" value="PX_dom"/>
</dbReference>
<dbReference type="Proteomes" id="UP000692954">
    <property type="component" value="Unassembled WGS sequence"/>
</dbReference>
<dbReference type="CDD" id="cd06093">
    <property type="entry name" value="PX_domain"/>
    <property type="match status" value="1"/>
</dbReference>
<gene>
    <name evidence="5" type="ORF">PSON_ATCC_30995.1.T0440176</name>
</gene>
<dbReference type="PROSITE" id="PS50294">
    <property type="entry name" value="WD_REPEATS_REGION"/>
    <property type="match status" value="1"/>
</dbReference>
<comment type="caution">
    <text evidence="5">The sequence shown here is derived from an EMBL/GenBank/DDBJ whole genome shotgun (WGS) entry which is preliminary data.</text>
</comment>
<dbReference type="Pfam" id="PF00787">
    <property type="entry name" value="PX"/>
    <property type="match status" value="1"/>
</dbReference>
<dbReference type="EMBL" id="CAJJDN010000044">
    <property type="protein sequence ID" value="CAD8083004.1"/>
    <property type="molecule type" value="Genomic_DNA"/>
</dbReference>
<evidence type="ECO:0000313" key="5">
    <source>
        <dbReference type="EMBL" id="CAD8083004.1"/>
    </source>
</evidence>
<evidence type="ECO:0000256" key="2">
    <source>
        <dbReference type="ARBA" id="ARBA00022737"/>
    </source>
</evidence>
<name>A0A8S1N7M5_9CILI</name>
<keyword evidence="2" id="KW-0677">Repeat</keyword>
<dbReference type="OrthoDB" id="10254720at2759"/>
<feature type="domain" description="PX" evidence="4">
    <location>
        <begin position="3"/>
        <end position="118"/>
    </location>
</feature>
<organism evidence="5 6">
    <name type="scientific">Paramecium sonneborni</name>
    <dbReference type="NCBI Taxonomy" id="65129"/>
    <lineage>
        <taxon>Eukaryota</taxon>
        <taxon>Sar</taxon>
        <taxon>Alveolata</taxon>
        <taxon>Ciliophora</taxon>
        <taxon>Intramacronucleata</taxon>
        <taxon>Oligohymenophorea</taxon>
        <taxon>Peniculida</taxon>
        <taxon>Parameciidae</taxon>
        <taxon>Paramecium</taxon>
    </lineage>
</organism>
<evidence type="ECO:0000259" key="4">
    <source>
        <dbReference type="PROSITE" id="PS50195"/>
    </source>
</evidence>
<dbReference type="GO" id="GO:0071013">
    <property type="term" value="C:catalytic step 2 spliceosome"/>
    <property type="evidence" value="ECO:0007669"/>
    <property type="project" value="TreeGrafter"/>
</dbReference>
<evidence type="ECO:0000256" key="3">
    <source>
        <dbReference type="PROSITE-ProRule" id="PRU00221"/>
    </source>
</evidence>
<dbReference type="AlphaFoldDB" id="A0A8S1N7M5"/>
<dbReference type="GO" id="GO:0003723">
    <property type="term" value="F:RNA binding"/>
    <property type="evidence" value="ECO:0007669"/>
    <property type="project" value="TreeGrafter"/>
</dbReference>
<dbReference type="PROSITE" id="PS50195">
    <property type="entry name" value="PX"/>
    <property type="match status" value="1"/>
</dbReference>
<keyword evidence="1 3" id="KW-0853">WD repeat</keyword>
<dbReference type="SMART" id="SM00312">
    <property type="entry name" value="PX"/>
    <property type="match status" value="1"/>
</dbReference>
<dbReference type="PROSITE" id="PS50082">
    <property type="entry name" value="WD_REPEATS_2"/>
    <property type="match status" value="1"/>
</dbReference>
<dbReference type="SMART" id="SM00320">
    <property type="entry name" value="WD40"/>
    <property type="match status" value="5"/>
</dbReference>
<keyword evidence="6" id="KW-1185">Reference proteome</keyword>
<dbReference type="GO" id="GO:0035091">
    <property type="term" value="F:phosphatidylinositol binding"/>
    <property type="evidence" value="ECO:0007669"/>
    <property type="project" value="InterPro"/>
</dbReference>
<dbReference type="Pfam" id="PF00400">
    <property type="entry name" value="WD40"/>
    <property type="match status" value="1"/>
</dbReference>
<sequence length="533" mass="62132">MHQNTPIQAHVISYRNDPNEGAIYYTIQILDKTGDYWRVDRRFSQFEDLLKKLKLIFGELLPSLPKKKYITFLVGRTQDDIEKRKIGLDIFIQDLANRPEIVASIPFKEFLEIEKNAKDILINPPQLIFEFQEFKLGIRDLILNPETGLLFVLISDCSVINRIDAYISNRKAPWKSEKDEEAKIAVGSVECWHQMQNGEFKNLWTKVYNSQAITCYWDQIASILLIGLDSGSINCLNVLEKEGFQRYSESQEIEQHKARIMGLYYDRRNKYLHSISKDHKYKVFNLRLKELIADFTPDQHELTSLLVCDERRKVFIGDRSGQILIYDIEKQMPSYINKVATGQQFIRGLFIDHQRNFLFSVSHQNGVVSIIDVQKPGQEQFAKQIANLNGKSKSREICWSSKRGEIYVGNVDGTVTIWDARNSHQLFVLKAHDSDITKLQWLNAENTLLTASKDKKIKAWQLPQFWRDPKVMEKEKEIENSISYKKLRESLFQDSKISLEQQLGENEENGMIIWNQPQQKHSGNSFEDLTELN</sequence>
<evidence type="ECO:0000313" key="6">
    <source>
        <dbReference type="Proteomes" id="UP000692954"/>
    </source>
</evidence>
<proteinExistence type="predicted"/>
<dbReference type="PANTHER" id="PTHR44006:SF1">
    <property type="entry name" value="U5 SMALL NUCLEAR RIBONUCLEOPROTEIN 40 KDA PROTEIN"/>
    <property type="match status" value="1"/>
</dbReference>